<protein>
    <recommendedName>
        <fullName evidence="11">Cytochrome c oxidase subunit NDUFA4</fullName>
    </recommendedName>
</protein>
<evidence type="ECO:0000256" key="8">
    <source>
        <dbReference type="ARBA" id="ARBA00023128"/>
    </source>
</evidence>
<sequence length="82" mass="9602">MLQFVWHQVKRHPSLIPLLLFIGSGAFGASFYVMRLAMFSPDVSWDKKNNPEPWNRLGPKDQYKFVAVNADYTKLEKDRPDF</sequence>
<keyword evidence="5" id="KW-0999">Mitochondrion inner membrane</keyword>
<keyword evidence="15" id="KW-1185">Reference proteome</keyword>
<reference evidence="15" key="2">
    <citation type="journal article" date="2007" name="PLoS Biol.">
        <title>Survey sequencing and comparative analysis of the elephant shark (Callorhinchus milii) genome.</title>
        <authorList>
            <person name="Venkatesh B."/>
            <person name="Kirkness E.F."/>
            <person name="Loh Y.H."/>
            <person name="Halpern A.L."/>
            <person name="Lee A.P."/>
            <person name="Johnson J."/>
            <person name="Dandona N."/>
            <person name="Viswanathan L.D."/>
            <person name="Tay A."/>
            <person name="Venter J.C."/>
            <person name="Strausberg R.L."/>
            <person name="Brenner S."/>
        </authorList>
    </citation>
    <scope>NUCLEOTIDE SEQUENCE [LARGE SCALE GENOMIC DNA]</scope>
</reference>
<dbReference type="PANTHER" id="PTHR14256">
    <property type="entry name" value="NADH-UBIQUINONE OXIDOREDUCTASE MLRQ SUBUNIT"/>
    <property type="match status" value="1"/>
</dbReference>
<evidence type="ECO:0000256" key="11">
    <source>
        <dbReference type="ARBA" id="ARBA00041121"/>
    </source>
</evidence>
<dbReference type="EMBL" id="JW881011">
    <property type="protein sequence ID" value="AFP13528.1"/>
    <property type="molecule type" value="mRNA"/>
</dbReference>
<dbReference type="GeneTree" id="ENSGT00940000154268"/>
<reference evidence="15" key="1">
    <citation type="journal article" date="2006" name="Science">
        <title>Ancient noncoding elements conserved in the human genome.</title>
        <authorList>
            <person name="Venkatesh B."/>
            <person name="Kirkness E.F."/>
            <person name="Loh Y.H."/>
            <person name="Halpern A.L."/>
            <person name="Lee A.P."/>
            <person name="Johnson J."/>
            <person name="Dandona N."/>
            <person name="Viswanathan L.D."/>
            <person name="Tay A."/>
            <person name="Venter J.C."/>
            <person name="Strausberg R.L."/>
            <person name="Brenner S."/>
        </authorList>
    </citation>
    <scope>NUCLEOTIDE SEQUENCE [LARGE SCALE GENOMIC DNA]</scope>
</reference>
<evidence type="ECO:0000256" key="3">
    <source>
        <dbReference type="ARBA" id="ARBA00022660"/>
    </source>
</evidence>
<keyword evidence="2" id="KW-0813">Transport</keyword>
<evidence type="ECO:0000256" key="4">
    <source>
        <dbReference type="ARBA" id="ARBA00022692"/>
    </source>
</evidence>
<dbReference type="Ensembl" id="ENSCMIT00000017770.1">
    <property type="protein sequence ID" value="ENSCMIP00000017432.1"/>
    <property type="gene ID" value="ENSCMIG00000008315.1"/>
</dbReference>
<evidence type="ECO:0000256" key="2">
    <source>
        <dbReference type="ARBA" id="ARBA00022448"/>
    </source>
</evidence>
<keyword evidence="9 12" id="KW-0472">Membrane</keyword>
<dbReference type="Pfam" id="PF06522">
    <property type="entry name" value="B12D"/>
    <property type="match status" value="1"/>
</dbReference>
<keyword evidence="4 12" id="KW-0812">Transmembrane</keyword>
<organism evidence="13">
    <name type="scientific">Callorhinchus milii</name>
    <name type="common">Ghost shark</name>
    <dbReference type="NCBI Taxonomy" id="7868"/>
    <lineage>
        <taxon>Eukaryota</taxon>
        <taxon>Metazoa</taxon>
        <taxon>Chordata</taxon>
        <taxon>Craniata</taxon>
        <taxon>Vertebrata</taxon>
        <taxon>Chondrichthyes</taxon>
        <taxon>Holocephali</taxon>
        <taxon>Chimaeriformes</taxon>
        <taxon>Callorhinchidae</taxon>
        <taxon>Callorhinchus</taxon>
    </lineage>
</organism>
<dbReference type="AlphaFoldDB" id="V9LJR2"/>
<name>V9LJR2_CALMI</name>
<dbReference type="Proteomes" id="UP000314986">
    <property type="component" value="Unassembled WGS sequence"/>
</dbReference>
<comment type="similarity">
    <text evidence="10">Belongs to the complex IV NDUFA4 subunit family.</text>
</comment>
<comment type="subcellular location">
    <subcellularLocation>
        <location evidence="1">Mitochondrion inner membrane</location>
        <topology evidence="1">Single-pass membrane protein</topology>
    </subcellularLocation>
</comment>
<accession>V9LJR2</accession>
<dbReference type="OrthoDB" id="5511684at2759"/>
<dbReference type="STRING" id="7868.ENSCMIP00000017432"/>
<evidence type="ECO:0000256" key="10">
    <source>
        <dbReference type="ARBA" id="ARBA00038186"/>
    </source>
</evidence>
<keyword evidence="6" id="KW-0249">Electron transport</keyword>
<evidence type="ECO:0000256" key="12">
    <source>
        <dbReference type="SAM" id="Phobius"/>
    </source>
</evidence>
<proteinExistence type="evidence at transcript level"/>
<keyword evidence="7 12" id="KW-1133">Transmembrane helix</keyword>
<keyword evidence="3" id="KW-0679">Respiratory chain</keyword>
<dbReference type="InterPro" id="IPR010530">
    <property type="entry name" value="B12D"/>
</dbReference>
<evidence type="ECO:0000313" key="13">
    <source>
        <dbReference type="EMBL" id="AFP13528.1"/>
    </source>
</evidence>
<reference evidence="13 15" key="3">
    <citation type="journal article" date="2014" name="Nature">
        <title>Elephant shark genome provides unique insights into gnathostome evolution.</title>
        <authorList>
            <consortium name="International Elephant Shark Genome Sequencing Consortium"/>
            <person name="Venkatesh B."/>
            <person name="Lee A.P."/>
            <person name="Ravi V."/>
            <person name="Maurya A.K."/>
            <person name="Lian M.M."/>
            <person name="Swann J.B."/>
            <person name="Ohta Y."/>
            <person name="Flajnik M.F."/>
            <person name="Sutoh Y."/>
            <person name="Kasahara M."/>
            <person name="Hoon S."/>
            <person name="Gangu V."/>
            <person name="Roy S.W."/>
            <person name="Irimia M."/>
            <person name="Korzh V."/>
            <person name="Kondrychyn I."/>
            <person name="Lim Z.W."/>
            <person name="Tay B.H."/>
            <person name="Tohari S."/>
            <person name="Kong K.W."/>
            <person name="Ho S."/>
            <person name="Lorente-Galdos B."/>
            <person name="Quilez J."/>
            <person name="Marques-Bonet T."/>
            <person name="Raney B.J."/>
            <person name="Ingham P.W."/>
            <person name="Tay A."/>
            <person name="Hillier L.W."/>
            <person name="Minx P."/>
            <person name="Boehm T."/>
            <person name="Wilson R.K."/>
            <person name="Brenner S."/>
            <person name="Warren W.C."/>
        </authorList>
    </citation>
    <scope>NUCLEOTIDE SEQUENCE</scope>
    <source>
        <tissue evidence="13">Heart</tissue>
    </source>
</reference>
<evidence type="ECO:0000256" key="1">
    <source>
        <dbReference type="ARBA" id="ARBA00004434"/>
    </source>
</evidence>
<dbReference type="PANTHER" id="PTHR14256:SF4">
    <property type="entry name" value="CYTOCHROME C OXIDASE SUBUNIT NDUFA4"/>
    <property type="match status" value="1"/>
</dbReference>
<reference evidence="14" key="4">
    <citation type="submission" date="2025-05" db="UniProtKB">
        <authorList>
            <consortium name="Ensembl"/>
        </authorList>
    </citation>
    <scope>IDENTIFICATION</scope>
</reference>
<dbReference type="GO" id="GO:0005743">
    <property type="term" value="C:mitochondrial inner membrane"/>
    <property type="evidence" value="ECO:0007669"/>
    <property type="project" value="UniProtKB-SubCell"/>
</dbReference>
<evidence type="ECO:0000256" key="6">
    <source>
        <dbReference type="ARBA" id="ARBA00022982"/>
    </source>
</evidence>
<dbReference type="OMA" id="PWQEYAD"/>
<dbReference type="RefSeq" id="XP_007902975.1">
    <property type="nucleotide sequence ID" value="XM_007904784.2"/>
</dbReference>
<dbReference type="KEGG" id="cmk:103185995"/>
<evidence type="ECO:0000256" key="9">
    <source>
        <dbReference type="ARBA" id="ARBA00023136"/>
    </source>
</evidence>
<dbReference type="GeneID" id="103185995"/>
<keyword evidence="8" id="KW-0496">Mitochondrion</keyword>
<evidence type="ECO:0000313" key="14">
    <source>
        <dbReference type="Ensembl" id="ENSCMIP00000017432.1"/>
    </source>
</evidence>
<gene>
    <name evidence="14" type="primary">LOC103185995</name>
</gene>
<evidence type="ECO:0000313" key="15">
    <source>
        <dbReference type="Proteomes" id="UP000314986"/>
    </source>
</evidence>
<evidence type="ECO:0000256" key="5">
    <source>
        <dbReference type="ARBA" id="ARBA00022792"/>
    </source>
</evidence>
<feature type="transmembrane region" description="Helical" evidence="12">
    <location>
        <begin position="15"/>
        <end position="34"/>
    </location>
</feature>
<evidence type="ECO:0000256" key="7">
    <source>
        <dbReference type="ARBA" id="ARBA00022989"/>
    </source>
</evidence>